<accession>A0AA48LXZ2</accession>
<dbReference type="AlphaFoldDB" id="A0AA48LXZ2"/>
<feature type="transmembrane region" description="Helical" evidence="1">
    <location>
        <begin position="117"/>
        <end position="138"/>
    </location>
</feature>
<dbReference type="InterPro" id="IPR012666">
    <property type="entry name" value="CbtA_put"/>
</dbReference>
<feature type="transmembrane region" description="Helical" evidence="1">
    <location>
        <begin position="20"/>
        <end position="42"/>
    </location>
</feature>
<feature type="transmembrane region" description="Helical" evidence="1">
    <location>
        <begin position="150"/>
        <end position="168"/>
    </location>
</feature>
<reference evidence="2" key="1">
    <citation type="submission" date="2023-07" db="EMBL/GenBank/DDBJ databases">
        <authorList>
            <person name="Pelsma A.J. K."/>
        </authorList>
    </citation>
    <scope>NUCLEOTIDE SEQUENCE</scope>
</reference>
<feature type="transmembrane region" description="Helical" evidence="1">
    <location>
        <begin position="82"/>
        <end position="105"/>
    </location>
</feature>
<dbReference type="Pfam" id="PF09490">
    <property type="entry name" value="CbtA"/>
    <property type="match status" value="1"/>
</dbReference>
<feature type="transmembrane region" description="Helical" evidence="1">
    <location>
        <begin position="175"/>
        <end position="192"/>
    </location>
</feature>
<organism evidence="2">
    <name type="scientific">freshwater sediment metagenome</name>
    <dbReference type="NCBI Taxonomy" id="556182"/>
    <lineage>
        <taxon>unclassified sequences</taxon>
        <taxon>metagenomes</taxon>
        <taxon>ecological metagenomes</taxon>
    </lineage>
</organism>
<evidence type="ECO:0008006" key="3">
    <source>
        <dbReference type="Google" id="ProtNLM"/>
    </source>
</evidence>
<protein>
    <recommendedName>
        <fullName evidence="3">Cobalt transporter</fullName>
    </recommendedName>
</protein>
<proteinExistence type="predicted"/>
<evidence type="ECO:0000313" key="2">
    <source>
        <dbReference type="EMBL" id="CAJ0858452.1"/>
    </source>
</evidence>
<name>A0AA48LXZ2_9ZZZZ</name>
<feature type="transmembrane region" description="Helical" evidence="1">
    <location>
        <begin position="204"/>
        <end position="231"/>
    </location>
</feature>
<keyword evidence="1" id="KW-1133">Transmembrane helix</keyword>
<dbReference type="EMBL" id="OY288114">
    <property type="protein sequence ID" value="CAJ0858452.1"/>
    <property type="molecule type" value="Genomic_DNA"/>
</dbReference>
<gene>
    <name evidence="2" type="ORF">AMST5_01118</name>
</gene>
<evidence type="ECO:0000256" key="1">
    <source>
        <dbReference type="SAM" id="Phobius"/>
    </source>
</evidence>
<keyword evidence="1" id="KW-0472">Membrane</keyword>
<sequence>MTRATRSPSLAISARARLPVIARLLAAGLIAGVVAGLAVAALQHITTTPLILAAEVYETAQHAHDALAEHAAPAWEGLRRTAATSVATIAVASGYALILLAAMLFSGETIGARRAALWGACAFAATGLATSLGLAPQLPGAAESDLAGRQLWWIATAIATGAGLYALLRLDAAPAKVIGVALIVAPHFFWPTPATPESTVPAEIAARFAAASLTVQAVSWVLAGALAGLVWRLVFREELE</sequence>
<keyword evidence="1" id="KW-0812">Transmembrane</keyword>